<dbReference type="Gene3D" id="1.10.10.10">
    <property type="entry name" value="Winged helix-like DNA-binding domain superfamily/Winged helix DNA-binding domain"/>
    <property type="match status" value="1"/>
</dbReference>
<dbReference type="InterPro" id="IPR001845">
    <property type="entry name" value="HTH_ArsR_DNA-bd_dom"/>
</dbReference>
<protein>
    <recommendedName>
        <fullName evidence="4">HTH arsR-type domain-containing protein</fullName>
    </recommendedName>
</protein>
<comment type="caution">
    <text evidence="5">The sequence shown here is derived from an EMBL/GenBank/DDBJ whole genome shotgun (WGS) entry which is preliminary data.</text>
</comment>
<dbReference type="SMART" id="SM00418">
    <property type="entry name" value="HTH_ARSR"/>
    <property type="match status" value="1"/>
</dbReference>
<proteinExistence type="predicted"/>
<dbReference type="PROSITE" id="PS50987">
    <property type="entry name" value="HTH_ARSR_2"/>
    <property type="match status" value="1"/>
</dbReference>
<sequence>MAAAQTVSPAAGLSEHDAAALAARLSALAHPTRLQLLSLIYAAPGSECSTSDLRPFFTTSQPMLSKHLAVLRDAQIVLCDRRGRWHWYRLNLPVLCHLVQKLPG</sequence>
<dbReference type="GO" id="GO:0003677">
    <property type="term" value="F:DNA binding"/>
    <property type="evidence" value="ECO:0007669"/>
    <property type="project" value="UniProtKB-KW"/>
</dbReference>
<dbReference type="SUPFAM" id="SSF46785">
    <property type="entry name" value="Winged helix' DNA-binding domain"/>
    <property type="match status" value="1"/>
</dbReference>
<dbReference type="PRINTS" id="PR00778">
    <property type="entry name" value="HTHARSR"/>
</dbReference>
<dbReference type="PANTHER" id="PTHR33154:SF18">
    <property type="entry name" value="ARSENICAL RESISTANCE OPERON REPRESSOR"/>
    <property type="match status" value="1"/>
</dbReference>
<dbReference type="NCBIfam" id="NF033788">
    <property type="entry name" value="HTH_metalloreg"/>
    <property type="match status" value="1"/>
</dbReference>
<accession>A0A8J3QIJ1</accession>
<reference evidence="5" key="1">
    <citation type="submission" date="2021-01" db="EMBL/GenBank/DDBJ databases">
        <title>Whole genome shotgun sequence of Rhizocola hellebori NBRC 109834.</title>
        <authorList>
            <person name="Komaki H."/>
            <person name="Tamura T."/>
        </authorList>
    </citation>
    <scope>NUCLEOTIDE SEQUENCE</scope>
    <source>
        <strain evidence="5">NBRC 109834</strain>
    </source>
</reference>
<keyword evidence="2" id="KW-0238">DNA-binding</keyword>
<dbReference type="Proteomes" id="UP000612899">
    <property type="component" value="Unassembled WGS sequence"/>
</dbReference>
<dbReference type="GO" id="GO:0003700">
    <property type="term" value="F:DNA-binding transcription factor activity"/>
    <property type="evidence" value="ECO:0007669"/>
    <property type="project" value="InterPro"/>
</dbReference>
<evidence type="ECO:0000256" key="2">
    <source>
        <dbReference type="ARBA" id="ARBA00023125"/>
    </source>
</evidence>
<dbReference type="InterPro" id="IPR011991">
    <property type="entry name" value="ArsR-like_HTH"/>
</dbReference>
<evidence type="ECO:0000256" key="3">
    <source>
        <dbReference type="ARBA" id="ARBA00023163"/>
    </source>
</evidence>
<dbReference type="CDD" id="cd00090">
    <property type="entry name" value="HTH_ARSR"/>
    <property type="match status" value="1"/>
</dbReference>
<keyword evidence="6" id="KW-1185">Reference proteome</keyword>
<evidence type="ECO:0000313" key="6">
    <source>
        <dbReference type="Proteomes" id="UP000612899"/>
    </source>
</evidence>
<name>A0A8J3QIJ1_9ACTN</name>
<evidence type="ECO:0000259" key="4">
    <source>
        <dbReference type="PROSITE" id="PS50987"/>
    </source>
</evidence>
<organism evidence="5 6">
    <name type="scientific">Rhizocola hellebori</name>
    <dbReference type="NCBI Taxonomy" id="1392758"/>
    <lineage>
        <taxon>Bacteria</taxon>
        <taxon>Bacillati</taxon>
        <taxon>Actinomycetota</taxon>
        <taxon>Actinomycetes</taxon>
        <taxon>Micromonosporales</taxon>
        <taxon>Micromonosporaceae</taxon>
        <taxon>Rhizocola</taxon>
    </lineage>
</organism>
<dbReference type="InterPro" id="IPR036388">
    <property type="entry name" value="WH-like_DNA-bd_sf"/>
</dbReference>
<dbReference type="PANTHER" id="PTHR33154">
    <property type="entry name" value="TRANSCRIPTIONAL REGULATOR, ARSR FAMILY"/>
    <property type="match status" value="1"/>
</dbReference>
<feature type="domain" description="HTH arsR-type" evidence="4">
    <location>
        <begin position="13"/>
        <end position="104"/>
    </location>
</feature>
<keyword evidence="3" id="KW-0804">Transcription</keyword>
<dbReference type="Pfam" id="PF12840">
    <property type="entry name" value="HTH_20"/>
    <property type="match status" value="1"/>
</dbReference>
<dbReference type="EMBL" id="BONY01000090">
    <property type="protein sequence ID" value="GIH10325.1"/>
    <property type="molecule type" value="Genomic_DNA"/>
</dbReference>
<keyword evidence="1" id="KW-0805">Transcription regulation</keyword>
<dbReference type="RefSeq" id="WP_203914039.1">
    <property type="nucleotide sequence ID" value="NZ_BONY01000090.1"/>
</dbReference>
<dbReference type="InterPro" id="IPR036390">
    <property type="entry name" value="WH_DNA-bd_sf"/>
</dbReference>
<dbReference type="InterPro" id="IPR051081">
    <property type="entry name" value="HTH_MetalResp_TranReg"/>
</dbReference>
<evidence type="ECO:0000256" key="1">
    <source>
        <dbReference type="ARBA" id="ARBA00023015"/>
    </source>
</evidence>
<dbReference type="AlphaFoldDB" id="A0A8J3QIJ1"/>
<evidence type="ECO:0000313" key="5">
    <source>
        <dbReference type="EMBL" id="GIH10325.1"/>
    </source>
</evidence>
<gene>
    <name evidence="5" type="ORF">Rhe02_83920</name>
</gene>